<feature type="binding site" evidence="11">
    <location>
        <position position="188"/>
    </location>
    <ligand>
        <name>GTP</name>
        <dbReference type="ChEBI" id="CHEBI:37565"/>
    </ligand>
</feature>
<evidence type="ECO:0000256" key="4">
    <source>
        <dbReference type="ARBA" id="ARBA00022448"/>
    </source>
</evidence>
<dbReference type="AlphaFoldDB" id="A0AAN6VAK6"/>
<proteinExistence type="inferred from homology"/>
<evidence type="ECO:0000256" key="1">
    <source>
        <dbReference type="ARBA" id="ARBA00004240"/>
    </source>
</evidence>
<comment type="similarity">
    <text evidence="3">Belongs to the small GTPase superfamily. SAR1 family.</text>
</comment>
<evidence type="ECO:0000256" key="2">
    <source>
        <dbReference type="ARBA" id="ARBA00004555"/>
    </source>
</evidence>
<comment type="caution">
    <text evidence="13">The sequence shown here is derived from an EMBL/GenBank/DDBJ whole genome shotgun (WGS) entry which is preliminary data.</text>
</comment>
<dbReference type="EMBL" id="MU853555">
    <property type="protein sequence ID" value="KAK4147903.1"/>
    <property type="molecule type" value="Genomic_DNA"/>
</dbReference>
<reference evidence="13" key="1">
    <citation type="journal article" date="2023" name="Mol. Phylogenet. Evol.">
        <title>Genome-scale phylogeny and comparative genomics of the fungal order Sordariales.</title>
        <authorList>
            <person name="Hensen N."/>
            <person name="Bonometti L."/>
            <person name="Westerberg I."/>
            <person name="Brannstrom I.O."/>
            <person name="Guillou S."/>
            <person name="Cros-Aarteil S."/>
            <person name="Calhoun S."/>
            <person name="Haridas S."/>
            <person name="Kuo A."/>
            <person name="Mondo S."/>
            <person name="Pangilinan J."/>
            <person name="Riley R."/>
            <person name="LaButti K."/>
            <person name="Andreopoulos B."/>
            <person name="Lipzen A."/>
            <person name="Chen C."/>
            <person name="Yan M."/>
            <person name="Daum C."/>
            <person name="Ng V."/>
            <person name="Clum A."/>
            <person name="Steindorff A."/>
            <person name="Ohm R.A."/>
            <person name="Martin F."/>
            <person name="Silar P."/>
            <person name="Natvig D.O."/>
            <person name="Lalanne C."/>
            <person name="Gautier V."/>
            <person name="Ament-Velasquez S.L."/>
            <person name="Kruys A."/>
            <person name="Hutchinson M.I."/>
            <person name="Powell A.J."/>
            <person name="Barry K."/>
            <person name="Miller A.N."/>
            <person name="Grigoriev I.V."/>
            <person name="Debuchy R."/>
            <person name="Gladieux P."/>
            <person name="Hiltunen Thoren M."/>
            <person name="Johannesson H."/>
        </authorList>
    </citation>
    <scope>NUCLEOTIDE SEQUENCE</scope>
    <source>
        <strain evidence="13">CBS 141.50</strain>
    </source>
</reference>
<keyword evidence="7" id="KW-0931">ER-Golgi transport</keyword>
<evidence type="ECO:0000256" key="5">
    <source>
        <dbReference type="ARBA" id="ARBA00022741"/>
    </source>
</evidence>
<accession>A0AAN6VAK6</accession>
<dbReference type="GeneID" id="87815775"/>
<keyword evidence="8" id="KW-0653">Protein transport</keyword>
<name>A0AAN6VAK6_9PEZI</name>
<comment type="subcellular location">
    <subcellularLocation>
        <location evidence="1">Endoplasmic reticulum</location>
    </subcellularLocation>
    <subcellularLocation>
        <location evidence="2">Golgi apparatus</location>
    </subcellularLocation>
</comment>
<evidence type="ECO:0000256" key="6">
    <source>
        <dbReference type="ARBA" id="ARBA00022824"/>
    </source>
</evidence>
<gene>
    <name evidence="13" type="ORF">C8A04DRAFT_24464</name>
</gene>
<dbReference type="GO" id="GO:0016192">
    <property type="term" value="P:vesicle-mediated transport"/>
    <property type="evidence" value="ECO:0007669"/>
    <property type="project" value="UniProtKB-KW"/>
</dbReference>
<keyword evidence="5 11" id="KW-0547">Nucleotide-binding</keyword>
<dbReference type="InterPro" id="IPR027417">
    <property type="entry name" value="P-loop_NTPase"/>
</dbReference>
<reference evidence="13" key="2">
    <citation type="submission" date="2023-05" db="EMBL/GenBank/DDBJ databases">
        <authorList>
            <consortium name="Lawrence Berkeley National Laboratory"/>
            <person name="Steindorff A."/>
            <person name="Hensen N."/>
            <person name="Bonometti L."/>
            <person name="Westerberg I."/>
            <person name="Brannstrom I.O."/>
            <person name="Guillou S."/>
            <person name="Cros-Aarteil S."/>
            <person name="Calhoun S."/>
            <person name="Haridas S."/>
            <person name="Kuo A."/>
            <person name="Mondo S."/>
            <person name="Pangilinan J."/>
            <person name="Riley R."/>
            <person name="Labutti K."/>
            <person name="Andreopoulos B."/>
            <person name="Lipzen A."/>
            <person name="Chen C."/>
            <person name="Yanf M."/>
            <person name="Daum C."/>
            <person name="Ng V."/>
            <person name="Clum A."/>
            <person name="Ohm R."/>
            <person name="Martin F."/>
            <person name="Silar P."/>
            <person name="Natvig D."/>
            <person name="Lalanne C."/>
            <person name="Gautier V."/>
            <person name="Ament-Velasquez S.L."/>
            <person name="Kruys A."/>
            <person name="Hutchinson M.I."/>
            <person name="Powell A.J."/>
            <person name="Barry K."/>
            <person name="Miller A.N."/>
            <person name="Grigoriev I.V."/>
            <person name="Debuchy R."/>
            <person name="Gladieux P."/>
            <person name="Thoren M.H."/>
            <person name="Johannesson H."/>
        </authorList>
    </citation>
    <scope>NUCLEOTIDE SEQUENCE</scope>
    <source>
        <strain evidence="13">CBS 141.50</strain>
    </source>
</reference>
<dbReference type="InterPro" id="IPR006687">
    <property type="entry name" value="Small_GTPase_SAR1"/>
</dbReference>
<keyword evidence="10 12" id="KW-0342">GTP-binding</keyword>
<evidence type="ECO:0000256" key="10">
    <source>
        <dbReference type="ARBA" id="ARBA00023134"/>
    </source>
</evidence>
<dbReference type="GO" id="GO:0005794">
    <property type="term" value="C:Golgi apparatus"/>
    <property type="evidence" value="ECO:0007669"/>
    <property type="project" value="UniProtKB-SubCell"/>
</dbReference>
<evidence type="ECO:0000313" key="14">
    <source>
        <dbReference type="Proteomes" id="UP001302676"/>
    </source>
</evidence>
<dbReference type="Proteomes" id="UP001302676">
    <property type="component" value="Unassembled WGS sequence"/>
</dbReference>
<dbReference type="GO" id="GO:0005525">
    <property type="term" value="F:GTP binding"/>
    <property type="evidence" value="ECO:0007669"/>
    <property type="project" value="UniProtKB-KW"/>
</dbReference>
<dbReference type="InterPro" id="IPR006689">
    <property type="entry name" value="Small_GTPase_ARF/SAR"/>
</dbReference>
<organism evidence="13 14">
    <name type="scientific">Dichotomopilus funicola</name>
    <dbReference type="NCBI Taxonomy" id="1934379"/>
    <lineage>
        <taxon>Eukaryota</taxon>
        <taxon>Fungi</taxon>
        <taxon>Dikarya</taxon>
        <taxon>Ascomycota</taxon>
        <taxon>Pezizomycotina</taxon>
        <taxon>Sordariomycetes</taxon>
        <taxon>Sordariomycetidae</taxon>
        <taxon>Sordariales</taxon>
        <taxon>Chaetomiaceae</taxon>
        <taxon>Dichotomopilus</taxon>
    </lineage>
</organism>
<feature type="binding site" evidence="11">
    <location>
        <position position="185"/>
    </location>
    <ligand>
        <name>GTP</name>
        <dbReference type="ChEBI" id="CHEBI:37565"/>
    </ligand>
</feature>
<dbReference type="Gene3D" id="3.40.50.300">
    <property type="entry name" value="P-loop containing nucleotide triphosphate hydrolases"/>
    <property type="match status" value="1"/>
</dbReference>
<dbReference type="PANTHER" id="PTHR45684">
    <property type="entry name" value="RE74312P"/>
    <property type="match status" value="1"/>
</dbReference>
<evidence type="ECO:0000256" key="12">
    <source>
        <dbReference type="PIRSR" id="PIRSR606689-1"/>
    </source>
</evidence>
<sequence>MAKGCTEFFYDDAVCERLAYFNEPSEFLLLGLSEAGHETLLRNLRVAADAAVSVVSQSEELFLTPPWSVPASAVSETDEDGDWKYDPQPTTQIHELTVNKARLSCFDLGGRNPLRRWAQRQIVGGYIDGNSDMTTSLPLYQYRRSGVVFVVDWGDLPSISETKDELLALMEKDLFGDIPIAVLLNNFDESPDDDLHMKYLEIAKQWYESFSNAYWYVKLFIASVEDRRGYLEAFTWLLSREREL</sequence>
<dbReference type="RefSeq" id="XP_062641274.1">
    <property type="nucleotide sequence ID" value="XM_062779162.1"/>
</dbReference>
<keyword evidence="14" id="KW-1185">Reference proteome</keyword>
<keyword evidence="6" id="KW-0256">Endoplasmic reticulum</keyword>
<dbReference type="GO" id="GO:0006886">
    <property type="term" value="P:intracellular protein transport"/>
    <property type="evidence" value="ECO:0007669"/>
    <property type="project" value="InterPro"/>
</dbReference>
<dbReference type="Pfam" id="PF00025">
    <property type="entry name" value="Arf"/>
    <property type="match status" value="1"/>
</dbReference>
<evidence type="ECO:0000313" key="13">
    <source>
        <dbReference type="EMBL" id="KAK4147903.1"/>
    </source>
</evidence>
<evidence type="ECO:0000256" key="11">
    <source>
        <dbReference type="PIRSR" id="PIRSR606687-2"/>
    </source>
</evidence>
<protein>
    <submittedName>
        <fullName evidence="13">Uncharacterized protein</fullName>
    </submittedName>
</protein>
<evidence type="ECO:0000256" key="9">
    <source>
        <dbReference type="ARBA" id="ARBA00023034"/>
    </source>
</evidence>
<dbReference type="SUPFAM" id="SSF52540">
    <property type="entry name" value="P-loop containing nucleoside triphosphate hydrolases"/>
    <property type="match status" value="1"/>
</dbReference>
<feature type="binding site" evidence="11">
    <location>
        <position position="224"/>
    </location>
    <ligand>
        <name>GTP</name>
        <dbReference type="ChEBI" id="CHEBI:37565"/>
    </ligand>
</feature>
<evidence type="ECO:0000256" key="8">
    <source>
        <dbReference type="ARBA" id="ARBA00022927"/>
    </source>
</evidence>
<dbReference type="GO" id="GO:0005783">
    <property type="term" value="C:endoplasmic reticulum"/>
    <property type="evidence" value="ECO:0007669"/>
    <property type="project" value="UniProtKB-SubCell"/>
</dbReference>
<evidence type="ECO:0000256" key="3">
    <source>
        <dbReference type="ARBA" id="ARBA00007507"/>
    </source>
</evidence>
<dbReference type="GO" id="GO:0003924">
    <property type="term" value="F:GTPase activity"/>
    <property type="evidence" value="ECO:0007669"/>
    <property type="project" value="InterPro"/>
</dbReference>
<evidence type="ECO:0000256" key="7">
    <source>
        <dbReference type="ARBA" id="ARBA00022892"/>
    </source>
</evidence>
<keyword evidence="9" id="KW-0333">Golgi apparatus</keyword>
<feature type="binding site" evidence="12">
    <location>
        <begin position="185"/>
        <end position="188"/>
    </location>
    <ligand>
        <name>GTP</name>
        <dbReference type="ChEBI" id="CHEBI:37565"/>
    </ligand>
</feature>
<keyword evidence="4" id="KW-0813">Transport</keyword>